<evidence type="ECO:0000256" key="3">
    <source>
        <dbReference type="ARBA" id="ARBA00022741"/>
    </source>
</evidence>
<dbReference type="SUPFAM" id="SSF53613">
    <property type="entry name" value="Ribokinase-like"/>
    <property type="match status" value="1"/>
</dbReference>
<evidence type="ECO:0000313" key="7">
    <source>
        <dbReference type="EMBL" id="ADB49229.1"/>
    </source>
</evidence>
<dbReference type="Gene3D" id="3.40.1190.20">
    <property type="match status" value="1"/>
</dbReference>
<keyword evidence="3" id="KW-0547">Nucleotide-binding</keyword>
<feature type="domain" description="Carbohydrate kinase PfkB" evidence="6">
    <location>
        <begin position="4"/>
        <end position="285"/>
    </location>
</feature>
<evidence type="ECO:0000256" key="2">
    <source>
        <dbReference type="ARBA" id="ARBA00022679"/>
    </source>
</evidence>
<reference evidence="8" key="2">
    <citation type="submission" date="2010-01" db="EMBL/GenBank/DDBJ databases">
        <title>The complete genome of Conexibacter woesei DSM 14684.</title>
        <authorList>
            <consortium name="US DOE Joint Genome Institute (JGI-PGF)"/>
            <person name="Lucas S."/>
            <person name="Copeland A."/>
            <person name="Lapidus A."/>
            <person name="Glavina del Rio T."/>
            <person name="Dalin E."/>
            <person name="Tice H."/>
            <person name="Bruce D."/>
            <person name="Goodwin L."/>
            <person name="Pitluck S."/>
            <person name="Kyrpides N."/>
            <person name="Mavromatis K."/>
            <person name="Ivanova N."/>
            <person name="Mikhailova N."/>
            <person name="Chertkov O."/>
            <person name="Brettin T."/>
            <person name="Detter J.C."/>
            <person name="Han C."/>
            <person name="Larimer F."/>
            <person name="Land M."/>
            <person name="Hauser L."/>
            <person name="Markowitz V."/>
            <person name="Cheng J.-F."/>
            <person name="Hugenholtz P."/>
            <person name="Woyke T."/>
            <person name="Wu D."/>
            <person name="Pukall R."/>
            <person name="Steenblock K."/>
            <person name="Schneider S."/>
            <person name="Klenk H.-P."/>
            <person name="Eisen J.A."/>
        </authorList>
    </citation>
    <scope>NUCLEOTIDE SEQUENCE [LARGE SCALE GENOMIC DNA]</scope>
    <source>
        <strain evidence="8">DSM 14684 / CIP 108061 / JCM 11494 / NBRC 100937 / ID131577</strain>
    </source>
</reference>
<dbReference type="PANTHER" id="PTHR43085">
    <property type="entry name" value="HEXOKINASE FAMILY MEMBER"/>
    <property type="match status" value="1"/>
</dbReference>
<dbReference type="AlphaFoldDB" id="D3FAG0"/>
<keyword evidence="2" id="KW-0808">Transferase</keyword>
<keyword evidence="5" id="KW-0067">ATP-binding</keyword>
<dbReference type="EMBL" id="CP001854">
    <property type="protein sequence ID" value="ADB49229.1"/>
    <property type="molecule type" value="Genomic_DNA"/>
</dbReference>
<dbReference type="PANTHER" id="PTHR43085:SF1">
    <property type="entry name" value="PSEUDOURIDINE KINASE-RELATED"/>
    <property type="match status" value="1"/>
</dbReference>
<evidence type="ECO:0000256" key="1">
    <source>
        <dbReference type="ARBA" id="ARBA00010688"/>
    </source>
</evidence>
<protein>
    <submittedName>
        <fullName evidence="7">PfkB domain protein</fullName>
    </submittedName>
</protein>
<name>D3FAG0_CONWI</name>
<organism evidence="7 8">
    <name type="scientific">Conexibacter woesei (strain DSM 14684 / CCUG 47730 / CIP 108061 / JCM 11494 / NBRC 100937 / ID131577)</name>
    <dbReference type="NCBI Taxonomy" id="469383"/>
    <lineage>
        <taxon>Bacteria</taxon>
        <taxon>Bacillati</taxon>
        <taxon>Actinomycetota</taxon>
        <taxon>Thermoleophilia</taxon>
        <taxon>Solirubrobacterales</taxon>
        <taxon>Conexibacteraceae</taxon>
        <taxon>Conexibacter</taxon>
    </lineage>
</organism>
<keyword evidence="4" id="KW-0418">Kinase</keyword>
<dbReference type="eggNOG" id="COG0524">
    <property type="taxonomic scope" value="Bacteria"/>
</dbReference>
<reference evidence="7 8" key="1">
    <citation type="journal article" date="2010" name="Stand. Genomic Sci.">
        <title>Complete genome sequence of Conexibacter woesei type strain (ID131577).</title>
        <authorList>
            <person name="Pukall R."/>
            <person name="Lapidus A."/>
            <person name="Glavina Del Rio T."/>
            <person name="Copeland A."/>
            <person name="Tice H."/>
            <person name="Cheng J.-F."/>
            <person name="Lucas S."/>
            <person name="Chen F."/>
            <person name="Nolan M."/>
            <person name="Bruce D."/>
            <person name="Goodwin L."/>
            <person name="Pitluck S."/>
            <person name="Mavromatis K."/>
            <person name="Ivanova N."/>
            <person name="Ovchinnikova G."/>
            <person name="Pati A."/>
            <person name="Chen A."/>
            <person name="Palaniappan K."/>
            <person name="Land M."/>
            <person name="Hauser L."/>
            <person name="Chang Y.-J."/>
            <person name="Jeffries C.D."/>
            <person name="Chain P."/>
            <person name="Meincke L."/>
            <person name="Sims D."/>
            <person name="Brettin T."/>
            <person name="Detter J.C."/>
            <person name="Rohde M."/>
            <person name="Goeker M."/>
            <person name="Bristow J."/>
            <person name="Eisen J.A."/>
            <person name="Markowitz V."/>
            <person name="Kyrpides N.C."/>
            <person name="Klenk H.-P."/>
            <person name="Hugenholtz P."/>
        </authorList>
    </citation>
    <scope>NUCLEOTIDE SEQUENCE [LARGE SCALE GENOMIC DNA]</scope>
    <source>
        <strain evidence="8">DSM 14684 / CIP 108061 / JCM 11494 / NBRC 100937 / ID131577</strain>
    </source>
</reference>
<evidence type="ECO:0000259" key="6">
    <source>
        <dbReference type="Pfam" id="PF00294"/>
    </source>
</evidence>
<gene>
    <name evidence="7" type="ordered locus">Cwoe_0796</name>
</gene>
<dbReference type="Proteomes" id="UP000008229">
    <property type="component" value="Chromosome"/>
</dbReference>
<dbReference type="Pfam" id="PF00294">
    <property type="entry name" value="PfkB"/>
    <property type="match status" value="1"/>
</dbReference>
<dbReference type="InterPro" id="IPR050306">
    <property type="entry name" value="PfkB_Carbo_kinase"/>
</dbReference>
<dbReference type="STRING" id="469383.Cwoe_0796"/>
<dbReference type="GO" id="GO:0016301">
    <property type="term" value="F:kinase activity"/>
    <property type="evidence" value="ECO:0007669"/>
    <property type="project" value="UniProtKB-KW"/>
</dbReference>
<accession>D3FAG0</accession>
<dbReference type="HOGENOM" id="CLU_027634_6_1_11"/>
<keyword evidence="8" id="KW-1185">Reference proteome</keyword>
<dbReference type="OrthoDB" id="9795789at2"/>
<dbReference type="KEGG" id="cwo:Cwoe_0796"/>
<comment type="similarity">
    <text evidence="1">Belongs to the carbohydrate kinase PfkB family.</text>
</comment>
<dbReference type="InterPro" id="IPR011611">
    <property type="entry name" value="PfkB_dom"/>
</dbReference>
<dbReference type="RefSeq" id="WP_012932282.1">
    <property type="nucleotide sequence ID" value="NC_013739.1"/>
</dbReference>
<sequence length="298" mass="31298">MTTLCLGEALVDLICERPLHDVAEADAFVPAFGGVAANVAVTAARHGAAIALAGGAGADPWGRWLRARLEREGVDLRWFELGEEARTRLAFVVVDEDGEPRYDLYGDDPRAVLHALGGRLEEALAAADGLFLTTNALVDRAERELVLDAREQALAAGTPIVFDPNIRLHRWAMRSQAQSYANACVRGALLVRATAAEAELMTGESDPELAARALLKGGARMVVLTRGAAGAMLRGELRLDVPGVAAEVRSTVGAGDTLTGVLLARLALSGYYPAAAAAALPDAVAEAARATERWGALD</sequence>
<evidence type="ECO:0000256" key="4">
    <source>
        <dbReference type="ARBA" id="ARBA00022777"/>
    </source>
</evidence>
<proteinExistence type="inferred from homology"/>
<evidence type="ECO:0000313" key="8">
    <source>
        <dbReference type="Proteomes" id="UP000008229"/>
    </source>
</evidence>
<evidence type="ECO:0000256" key="5">
    <source>
        <dbReference type="ARBA" id="ARBA00022840"/>
    </source>
</evidence>
<dbReference type="GO" id="GO:0005524">
    <property type="term" value="F:ATP binding"/>
    <property type="evidence" value="ECO:0007669"/>
    <property type="project" value="UniProtKB-KW"/>
</dbReference>
<dbReference type="InterPro" id="IPR029056">
    <property type="entry name" value="Ribokinase-like"/>
</dbReference>